<dbReference type="EMBL" id="JAQSVD010000006">
    <property type="protein sequence ID" value="MDE1471008.1"/>
    <property type="molecule type" value="Genomic_DNA"/>
</dbReference>
<dbReference type="PANTHER" id="PTHR42866:SF1">
    <property type="entry name" value="SPORE COAT POLYSACCHARIDE BIOSYNTHESIS PROTEIN SPSF"/>
    <property type="match status" value="1"/>
</dbReference>
<dbReference type="InterPro" id="IPR003329">
    <property type="entry name" value="Cytidylyl_trans"/>
</dbReference>
<dbReference type="CDD" id="cd02518">
    <property type="entry name" value="GT2_SpsF"/>
    <property type="match status" value="1"/>
</dbReference>
<evidence type="ECO:0000313" key="1">
    <source>
        <dbReference type="EMBL" id="MDE1471008.1"/>
    </source>
</evidence>
<sequence length="252" mass="29764">MRTGIIIQARMTSTRLPGKVMLELCGRPVLKQLIERLKYSKNQIPIIIATTDNETDNIIADFAEQESLGLFRGSEKDVLSRYYLAAKKYELDTVVRITSDCPLYDPFVLDEMLELFKKEKDLDYLSNTLNNRTYPRGLDTEIFTFAALEKSYCEARDADCREHVTPYIYRNMDKFKLKEYLSPENHSDLRWTLDTREDYKLIKIIYQNLYDKNADHFFIYQEILEGYQTHPEWKEINATIEQKKVNYGGEMQ</sequence>
<proteinExistence type="predicted"/>
<dbReference type="Pfam" id="PF02348">
    <property type="entry name" value="CTP_transf_3"/>
    <property type="match status" value="1"/>
</dbReference>
<reference evidence="1 2" key="1">
    <citation type="submission" date="2023-02" db="EMBL/GenBank/DDBJ databases">
        <title>Comparative genome analysis of Eubacterium limosum species.</title>
        <authorList>
            <person name="Bak J.E."/>
        </authorList>
    </citation>
    <scope>NUCLEOTIDE SEQUENCE [LARGE SCALE GENOMIC DNA]</scope>
    <source>
        <strain evidence="1 2">KGMB01548</strain>
    </source>
</reference>
<protein>
    <submittedName>
        <fullName evidence="1">Glycosyltransferase family protein</fullName>
    </submittedName>
</protein>
<organism evidence="1 2">
    <name type="scientific">Eubacterium limosum</name>
    <dbReference type="NCBI Taxonomy" id="1736"/>
    <lineage>
        <taxon>Bacteria</taxon>
        <taxon>Bacillati</taxon>
        <taxon>Bacillota</taxon>
        <taxon>Clostridia</taxon>
        <taxon>Eubacteriales</taxon>
        <taxon>Eubacteriaceae</taxon>
        <taxon>Eubacterium</taxon>
    </lineage>
</organism>
<evidence type="ECO:0000313" key="2">
    <source>
        <dbReference type="Proteomes" id="UP001215087"/>
    </source>
</evidence>
<keyword evidence="2" id="KW-1185">Reference proteome</keyword>
<comment type="caution">
    <text evidence="1">The sequence shown here is derived from an EMBL/GenBank/DDBJ whole genome shotgun (WGS) entry which is preliminary data.</text>
</comment>
<name>A0ABT5UQN2_EUBLI</name>
<dbReference type="Gene3D" id="3.90.550.10">
    <property type="entry name" value="Spore Coat Polysaccharide Biosynthesis Protein SpsA, Chain A"/>
    <property type="match status" value="1"/>
</dbReference>
<dbReference type="InterPro" id="IPR029044">
    <property type="entry name" value="Nucleotide-diphossugar_trans"/>
</dbReference>
<accession>A0ABT5UQN2</accession>
<gene>
    <name evidence="1" type="ORF">PTZ04_12155</name>
</gene>
<dbReference type="SUPFAM" id="SSF53448">
    <property type="entry name" value="Nucleotide-diphospho-sugar transferases"/>
    <property type="match status" value="1"/>
</dbReference>
<dbReference type="Proteomes" id="UP001215087">
    <property type="component" value="Unassembled WGS sequence"/>
</dbReference>
<dbReference type="PANTHER" id="PTHR42866">
    <property type="entry name" value="3-DEOXY-MANNO-OCTULOSONATE CYTIDYLYLTRANSFERASE"/>
    <property type="match status" value="1"/>
</dbReference>